<organism evidence="1 2">
    <name type="scientific">Sphingobacterium suaedae</name>
    <dbReference type="NCBI Taxonomy" id="1686402"/>
    <lineage>
        <taxon>Bacteria</taxon>
        <taxon>Pseudomonadati</taxon>
        <taxon>Bacteroidota</taxon>
        <taxon>Sphingobacteriia</taxon>
        <taxon>Sphingobacteriales</taxon>
        <taxon>Sphingobacteriaceae</taxon>
        <taxon>Sphingobacterium</taxon>
    </lineage>
</organism>
<accession>A0ABW5KEH0</accession>
<protein>
    <submittedName>
        <fullName evidence="1">Uncharacterized protein</fullName>
    </submittedName>
</protein>
<comment type="caution">
    <text evidence="1">The sequence shown here is derived from an EMBL/GenBank/DDBJ whole genome shotgun (WGS) entry which is preliminary data.</text>
</comment>
<proteinExistence type="predicted"/>
<dbReference type="Proteomes" id="UP001597545">
    <property type="component" value="Unassembled WGS sequence"/>
</dbReference>
<name>A0ABW5KEH0_9SPHI</name>
<dbReference type="RefSeq" id="WP_380903193.1">
    <property type="nucleotide sequence ID" value="NZ_JBHUEG010000007.1"/>
</dbReference>
<gene>
    <name evidence="1" type="ORF">ACFSR5_03980</name>
</gene>
<evidence type="ECO:0000313" key="2">
    <source>
        <dbReference type="Proteomes" id="UP001597545"/>
    </source>
</evidence>
<sequence length="64" mass="6948">MHPLWRTKKAHSGKGIDDRKSIKDNAYTIGAAVGRGLFWRTGGCWSGKKGGHRVSPRFPANVAG</sequence>
<keyword evidence="2" id="KW-1185">Reference proteome</keyword>
<reference evidence="2" key="1">
    <citation type="journal article" date="2019" name="Int. J. Syst. Evol. Microbiol.">
        <title>The Global Catalogue of Microorganisms (GCM) 10K type strain sequencing project: providing services to taxonomists for standard genome sequencing and annotation.</title>
        <authorList>
            <consortium name="The Broad Institute Genomics Platform"/>
            <consortium name="The Broad Institute Genome Sequencing Center for Infectious Disease"/>
            <person name="Wu L."/>
            <person name="Ma J."/>
        </authorList>
    </citation>
    <scope>NUCLEOTIDE SEQUENCE [LARGE SCALE GENOMIC DNA]</scope>
    <source>
        <strain evidence="2">KCTC 42662</strain>
    </source>
</reference>
<dbReference type="EMBL" id="JBHULR010000003">
    <property type="protein sequence ID" value="MFD2546803.1"/>
    <property type="molecule type" value="Genomic_DNA"/>
</dbReference>
<evidence type="ECO:0000313" key="1">
    <source>
        <dbReference type="EMBL" id="MFD2546803.1"/>
    </source>
</evidence>